<evidence type="ECO:0000313" key="2">
    <source>
        <dbReference type="EMBL" id="OGD13957.1"/>
    </source>
</evidence>
<organism evidence="2 3">
    <name type="scientific">Candidatus Sediminicultor quintus</name>
    <dbReference type="NCBI Taxonomy" id="1797291"/>
    <lineage>
        <taxon>Bacteria</taxon>
        <taxon>Pseudomonadati</taxon>
        <taxon>Atribacterota</taxon>
        <taxon>Candidatus Phoenicimicrobiia</taxon>
        <taxon>Candidatus Pheonicimicrobiales</taxon>
        <taxon>Candidatus Phoenicimicrobiaceae</taxon>
        <taxon>Candidatus Sediminicultor</taxon>
    </lineage>
</organism>
<reference evidence="2 3" key="1">
    <citation type="journal article" date="2016" name="Nat. Commun.">
        <title>Thousands of microbial genomes shed light on interconnected biogeochemical processes in an aquifer system.</title>
        <authorList>
            <person name="Anantharaman K."/>
            <person name="Brown C.T."/>
            <person name="Hug L.A."/>
            <person name="Sharon I."/>
            <person name="Castelle C.J."/>
            <person name="Probst A.J."/>
            <person name="Thomas B.C."/>
            <person name="Singh A."/>
            <person name="Wilkins M.J."/>
            <person name="Karaoz U."/>
            <person name="Brodie E.L."/>
            <person name="Williams K.H."/>
            <person name="Hubbard S.S."/>
            <person name="Banfield J.F."/>
        </authorList>
    </citation>
    <scope>NUCLEOTIDE SEQUENCE [LARGE SCALE GENOMIC DNA]</scope>
</reference>
<keyword evidence="1" id="KW-0812">Transmembrane</keyword>
<dbReference type="AlphaFoldDB" id="A0A1F5A7Y7"/>
<dbReference type="Proteomes" id="UP000177701">
    <property type="component" value="Unassembled WGS sequence"/>
</dbReference>
<dbReference type="EMBL" id="MEYH01000096">
    <property type="protein sequence ID" value="OGD13957.1"/>
    <property type="molecule type" value="Genomic_DNA"/>
</dbReference>
<protein>
    <submittedName>
        <fullName evidence="2">Uncharacterized protein</fullName>
    </submittedName>
</protein>
<dbReference type="STRING" id="1797291.A2V47_07945"/>
<proteinExistence type="predicted"/>
<name>A0A1F5A7Y7_9BACT</name>
<feature type="transmembrane region" description="Helical" evidence="1">
    <location>
        <begin position="55"/>
        <end position="78"/>
    </location>
</feature>
<evidence type="ECO:0000256" key="1">
    <source>
        <dbReference type="SAM" id="Phobius"/>
    </source>
</evidence>
<comment type="caution">
    <text evidence="2">The sequence shown here is derived from an EMBL/GenBank/DDBJ whole genome shotgun (WGS) entry which is preliminary data.</text>
</comment>
<accession>A0A1F5A7Y7</accession>
<evidence type="ECO:0000313" key="3">
    <source>
        <dbReference type="Proteomes" id="UP000177701"/>
    </source>
</evidence>
<sequence length="79" mass="9300">MRETFYRPASRSKLTSLSYDFIITQRNDLSITQSPSFHLYPPLLRGKGRVRVRHFLIFGFLGITIIIDCRINKISLYYS</sequence>
<keyword evidence="1" id="KW-0472">Membrane</keyword>
<keyword evidence="1" id="KW-1133">Transmembrane helix</keyword>
<gene>
    <name evidence="2" type="ORF">A2V47_07945</name>
</gene>